<dbReference type="AlphaFoldDB" id="A0AA42SFK7"/>
<feature type="chain" id="PRO_5041443557" description="Lipoprotein" evidence="1">
    <location>
        <begin position="18"/>
        <end position="129"/>
    </location>
</feature>
<dbReference type="EMBL" id="JAOCCL010000065">
    <property type="protein sequence ID" value="MDH0827902.1"/>
    <property type="molecule type" value="Genomic_DNA"/>
</dbReference>
<organism evidence="2 3">
    <name type="scientific">Acinetobacter johnsonii</name>
    <dbReference type="NCBI Taxonomy" id="40214"/>
    <lineage>
        <taxon>Bacteria</taxon>
        <taxon>Pseudomonadati</taxon>
        <taxon>Pseudomonadota</taxon>
        <taxon>Gammaproteobacteria</taxon>
        <taxon>Moraxellales</taxon>
        <taxon>Moraxellaceae</taxon>
        <taxon>Acinetobacter</taxon>
    </lineage>
</organism>
<comment type="caution">
    <text evidence="2">The sequence shown here is derived from an EMBL/GenBank/DDBJ whole genome shotgun (WGS) entry which is preliminary data.</text>
</comment>
<dbReference type="InterPro" id="IPR058243">
    <property type="entry name" value="Phage_VG64"/>
</dbReference>
<dbReference type="Proteomes" id="UP001160116">
    <property type="component" value="Unassembled WGS sequence"/>
</dbReference>
<evidence type="ECO:0008006" key="4">
    <source>
        <dbReference type="Google" id="ProtNLM"/>
    </source>
</evidence>
<evidence type="ECO:0000256" key="1">
    <source>
        <dbReference type="SAM" id="SignalP"/>
    </source>
</evidence>
<gene>
    <name evidence="2" type="ORF">N5C97_15730</name>
</gene>
<proteinExistence type="predicted"/>
<dbReference type="RefSeq" id="WP_078390375.1">
    <property type="nucleotide sequence ID" value="NZ_CP068206.1"/>
</dbReference>
<name>A0AA42SFK7_ACIJO</name>
<sequence>MKIKLLAVGLMCATALVGCSRDAQVASRNLSHAADNFQLDRRIVFYNGVTGDYVLTIEGKCAFEAVSERKVDVTCKTSDTEFKKHSLGISDNVTYFSEQLNSKGVSTYQYKVDFRPSVIIPDVDLKLPK</sequence>
<evidence type="ECO:0000313" key="2">
    <source>
        <dbReference type="EMBL" id="MDH0827902.1"/>
    </source>
</evidence>
<feature type="signal peptide" evidence="1">
    <location>
        <begin position="1"/>
        <end position="17"/>
    </location>
</feature>
<keyword evidence="1" id="KW-0732">Signal</keyword>
<reference evidence="2" key="1">
    <citation type="submission" date="2022-09" db="EMBL/GenBank/DDBJ databases">
        <title>Intensive care unit water sources are persistently colonized with multi-drug resistant bacteria and are the site of extensive horizontal gene transfer of antibiotic resistance genes.</title>
        <authorList>
            <person name="Diorio-Toth L."/>
        </authorList>
    </citation>
    <scope>NUCLEOTIDE SEQUENCE</scope>
    <source>
        <strain evidence="2">GD03885</strain>
    </source>
</reference>
<evidence type="ECO:0000313" key="3">
    <source>
        <dbReference type="Proteomes" id="UP001160116"/>
    </source>
</evidence>
<protein>
    <recommendedName>
        <fullName evidence="4">Lipoprotein</fullName>
    </recommendedName>
</protein>
<dbReference type="PROSITE" id="PS51257">
    <property type="entry name" value="PROKAR_LIPOPROTEIN"/>
    <property type="match status" value="1"/>
</dbReference>
<dbReference type="Pfam" id="PF25682">
    <property type="entry name" value="Phage_VG64"/>
    <property type="match status" value="1"/>
</dbReference>
<accession>A0AA42SFK7</accession>